<dbReference type="Proteomes" id="UP001500840">
    <property type="component" value="Unassembled WGS sequence"/>
</dbReference>
<gene>
    <name evidence="1" type="ORF">GCM10023156_23730</name>
</gene>
<accession>A0ABP8MQY1</accession>
<organism evidence="1 2">
    <name type="scientific">Novipirellula rosea</name>
    <dbReference type="NCBI Taxonomy" id="1031540"/>
    <lineage>
        <taxon>Bacteria</taxon>
        <taxon>Pseudomonadati</taxon>
        <taxon>Planctomycetota</taxon>
        <taxon>Planctomycetia</taxon>
        <taxon>Pirellulales</taxon>
        <taxon>Pirellulaceae</taxon>
        <taxon>Novipirellula</taxon>
    </lineage>
</organism>
<protein>
    <submittedName>
        <fullName evidence="1">Uncharacterized protein</fullName>
    </submittedName>
</protein>
<reference evidence="2" key="1">
    <citation type="journal article" date="2019" name="Int. J. Syst. Evol. Microbiol.">
        <title>The Global Catalogue of Microorganisms (GCM) 10K type strain sequencing project: providing services to taxonomists for standard genome sequencing and annotation.</title>
        <authorList>
            <consortium name="The Broad Institute Genomics Platform"/>
            <consortium name="The Broad Institute Genome Sequencing Center for Infectious Disease"/>
            <person name="Wu L."/>
            <person name="Ma J."/>
        </authorList>
    </citation>
    <scope>NUCLEOTIDE SEQUENCE [LARGE SCALE GENOMIC DNA]</scope>
    <source>
        <strain evidence="2">JCM 17759</strain>
    </source>
</reference>
<proteinExistence type="predicted"/>
<comment type="caution">
    <text evidence="1">The sequence shown here is derived from an EMBL/GenBank/DDBJ whole genome shotgun (WGS) entry which is preliminary data.</text>
</comment>
<keyword evidence="2" id="KW-1185">Reference proteome</keyword>
<evidence type="ECO:0000313" key="1">
    <source>
        <dbReference type="EMBL" id="GAA4453181.1"/>
    </source>
</evidence>
<sequence length="106" mass="11230">MDNNPVAAEVGDRAVASGKNHFRNECSIIEADSSKPEVHLAASKLIELTGHTANDHRTVGALDDAAKQDLLLLPNILPRPCDLAIGGDPEGDPIPVMFSEDYTAAI</sequence>
<name>A0ABP8MQY1_9BACT</name>
<evidence type="ECO:0000313" key="2">
    <source>
        <dbReference type="Proteomes" id="UP001500840"/>
    </source>
</evidence>
<dbReference type="EMBL" id="BAABGA010000030">
    <property type="protein sequence ID" value="GAA4453181.1"/>
    <property type="molecule type" value="Genomic_DNA"/>
</dbReference>